<accession>A0A7L5APZ0</accession>
<gene>
    <name evidence="2" type="ORF">BHD05_14390</name>
</gene>
<dbReference type="Gene3D" id="1.10.10.10">
    <property type="entry name" value="Winged helix-like DNA-binding domain superfamily/Winged helix DNA-binding domain"/>
    <property type="match status" value="1"/>
</dbReference>
<keyword evidence="3" id="KW-1185">Reference proteome</keyword>
<dbReference type="Pfam" id="PF12802">
    <property type="entry name" value="MarR_2"/>
    <property type="match status" value="1"/>
</dbReference>
<dbReference type="Proteomes" id="UP000464507">
    <property type="component" value="Chromosome"/>
</dbReference>
<evidence type="ECO:0000259" key="1">
    <source>
        <dbReference type="PROSITE" id="PS50995"/>
    </source>
</evidence>
<dbReference type="GO" id="GO:0003700">
    <property type="term" value="F:DNA-binding transcription factor activity"/>
    <property type="evidence" value="ECO:0007669"/>
    <property type="project" value="InterPro"/>
</dbReference>
<feature type="domain" description="HTH marR-type" evidence="1">
    <location>
        <begin position="1"/>
        <end position="133"/>
    </location>
</feature>
<dbReference type="InterPro" id="IPR036390">
    <property type="entry name" value="WH_DNA-bd_sf"/>
</dbReference>
<dbReference type="InterPro" id="IPR000835">
    <property type="entry name" value="HTH_MarR-typ"/>
</dbReference>
<dbReference type="SMART" id="SM00347">
    <property type="entry name" value="HTH_MARR"/>
    <property type="match status" value="1"/>
</dbReference>
<sequence length="143" mass="15573">MREASLLLREILDLTVDLEADVGAELDVNRRDFEAMQHLVMSGPLSPTEIARRLDVSTAAATVIVDRLAAVGHATRQPHPTDRRGVLVVPNPASVERAMARILPLISGVDGVLDDFTVDEQGVIAQYLTRVVGVYRAQLPPRS</sequence>
<dbReference type="InterPro" id="IPR036388">
    <property type="entry name" value="WH-like_DNA-bd_sf"/>
</dbReference>
<dbReference type="PANTHER" id="PTHR33164">
    <property type="entry name" value="TRANSCRIPTIONAL REGULATOR, MARR FAMILY"/>
    <property type="match status" value="1"/>
</dbReference>
<dbReference type="PANTHER" id="PTHR33164:SF43">
    <property type="entry name" value="HTH-TYPE TRANSCRIPTIONAL REPRESSOR YETL"/>
    <property type="match status" value="1"/>
</dbReference>
<proteinExistence type="predicted"/>
<organism evidence="2 3">
    <name type="scientific">Marisediminicola antarctica</name>
    <dbReference type="NCBI Taxonomy" id="674079"/>
    <lineage>
        <taxon>Bacteria</taxon>
        <taxon>Bacillati</taxon>
        <taxon>Actinomycetota</taxon>
        <taxon>Actinomycetes</taxon>
        <taxon>Micrococcales</taxon>
        <taxon>Microbacteriaceae</taxon>
        <taxon>Marisediminicola</taxon>
    </lineage>
</organism>
<dbReference type="KEGG" id="mant:BHD05_14390"/>
<dbReference type="EMBL" id="CP017146">
    <property type="protein sequence ID" value="QHO71231.1"/>
    <property type="molecule type" value="Genomic_DNA"/>
</dbReference>
<protein>
    <recommendedName>
        <fullName evidence="1">HTH marR-type domain-containing protein</fullName>
    </recommendedName>
</protein>
<evidence type="ECO:0000313" key="2">
    <source>
        <dbReference type="EMBL" id="QHO71231.1"/>
    </source>
</evidence>
<evidence type="ECO:0000313" key="3">
    <source>
        <dbReference type="Proteomes" id="UP000464507"/>
    </source>
</evidence>
<name>A0A7L5APZ0_9MICO</name>
<dbReference type="GO" id="GO:0006950">
    <property type="term" value="P:response to stress"/>
    <property type="evidence" value="ECO:0007669"/>
    <property type="project" value="TreeGrafter"/>
</dbReference>
<dbReference type="PROSITE" id="PS50995">
    <property type="entry name" value="HTH_MARR_2"/>
    <property type="match status" value="1"/>
</dbReference>
<dbReference type="SUPFAM" id="SSF46785">
    <property type="entry name" value="Winged helix' DNA-binding domain"/>
    <property type="match status" value="1"/>
</dbReference>
<dbReference type="AlphaFoldDB" id="A0A7L5APZ0"/>
<reference evidence="2 3" key="1">
    <citation type="submission" date="2016-09" db="EMBL/GenBank/DDBJ databases">
        <title>Complete genome sequence of microbes from the polar regions.</title>
        <authorList>
            <person name="Liao L."/>
            <person name="Chen B."/>
        </authorList>
    </citation>
    <scope>NUCLEOTIDE SEQUENCE [LARGE SCALE GENOMIC DNA]</scope>
    <source>
        <strain evidence="2 3">ZS314</strain>
    </source>
</reference>
<dbReference type="InterPro" id="IPR039422">
    <property type="entry name" value="MarR/SlyA-like"/>
</dbReference>